<dbReference type="Gene3D" id="3.20.20.140">
    <property type="entry name" value="Metal-dependent hydrolases"/>
    <property type="match status" value="1"/>
</dbReference>
<dbReference type="SUPFAM" id="SSF51556">
    <property type="entry name" value="Metallo-dependent hydrolases"/>
    <property type="match status" value="1"/>
</dbReference>
<dbReference type="RefSeq" id="WP_052062423.1">
    <property type="nucleotide sequence ID" value="NZ_JRMP02000005.1"/>
</dbReference>
<keyword evidence="1 4" id="KW-0378">Hydrolase</keyword>
<dbReference type="PANTHER" id="PTHR43794:SF11">
    <property type="entry name" value="AMIDOHYDROLASE-RELATED DOMAIN-CONTAINING PROTEIN"/>
    <property type="match status" value="1"/>
</dbReference>
<dbReference type="NCBIfam" id="NF006269">
    <property type="entry name" value="PRK08418.1"/>
    <property type="match status" value="1"/>
</dbReference>
<accession>A0A347W5P3</accession>
<evidence type="ECO:0000259" key="2">
    <source>
        <dbReference type="Pfam" id="PF01979"/>
    </source>
</evidence>
<evidence type="ECO:0000313" key="3">
    <source>
        <dbReference type="EMBL" id="MWV70558.1"/>
    </source>
</evidence>
<dbReference type="Proteomes" id="UP000029714">
    <property type="component" value="Unassembled WGS sequence"/>
</dbReference>
<dbReference type="OrthoDB" id="9807210at2"/>
<dbReference type="Pfam" id="PF01979">
    <property type="entry name" value="Amidohydro_1"/>
    <property type="match status" value="1"/>
</dbReference>
<dbReference type="InterPro" id="IPR050287">
    <property type="entry name" value="MTA/SAH_deaminase"/>
</dbReference>
<evidence type="ECO:0000313" key="5">
    <source>
        <dbReference type="Proteomes" id="UP000029714"/>
    </source>
</evidence>
<dbReference type="InterPro" id="IPR032466">
    <property type="entry name" value="Metal_Hydrolase"/>
</dbReference>
<evidence type="ECO:0000313" key="4">
    <source>
        <dbReference type="EMBL" id="TLD94783.1"/>
    </source>
</evidence>
<evidence type="ECO:0000256" key="1">
    <source>
        <dbReference type="ARBA" id="ARBA00022801"/>
    </source>
</evidence>
<dbReference type="EMBL" id="QBIU01000002">
    <property type="protein sequence ID" value="MWV70558.1"/>
    <property type="molecule type" value="Genomic_DNA"/>
</dbReference>
<organism evidence="4 5">
    <name type="scientific">Helicobacter saguini</name>
    <dbReference type="NCBI Taxonomy" id="1548018"/>
    <lineage>
        <taxon>Bacteria</taxon>
        <taxon>Pseudomonadati</taxon>
        <taxon>Campylobacterota</taxon>
        <taxon>Epsilonproteobacteria</taxon>
        <taxon>Campylobacterales</taxon>
        <taxon>Helicobacteraceae</taxon>
        <taxon>Helicobacter</taxon>
    </lineage>
</organism>
<dbReference type="InterPro" id="IPR011059">
    <property type="entry name" value="Metal-dep_hydrolase_composite"/>
</dbReference>
<dbReference type="SUPFAM" id="SSF51338">
    <property type="entry name" value="Composite domain of metallo-dependent hydrolases"/>
    <property type="match status" value="1"/>
</dbReference>
<proteinExistence type="predicted"/>
<evidence type="ECO:0000313" key="6">
    <source>
        <dbReference type="Proteomes" id="UP000477070"/>
    </source>
</evidence>
<keyword evidence="5" id="KW-1185">Reference proteome</keyword>
<dbReference type="InterPro" id="IPR006680">
    <property type="entry name" value="Amidohydro-rel"/>
</dbReference>
<dbReference type="PANTHER" id="PTHR43794">
    <property type="entry name" value="AMINOHYDROLASE SSNA-RELATED"/>
    <property type="match status" value="1"/>
</dbReference>
<reference evidence="4" key="3">
    <citation type="submission" date="2018-04" db="EMBL/GenBank/DDBJ databases">
        <authorList>
            <person name="Sheh A."/>
            <person name="Shen Z."/>
            <person name="Mannion A.J."/>
            <person name="Fox J.G."/>
        </authorList>
    </citation>
    <scope>NUCLEOTIDE SEQUENCE</scope>
    <source>
        <strain evidence="4">MIT 97-6194</strain>
    </source>
</reference>
<reference evidence="4 5" key="1">
    <citation type="journal article" date="2014" name="Genome Announc.">
        <title>Draft genome sequences of eight enterohepatic helicobacter species isolated from both laboratory and wild rodents.</title>
        <authorList>
            <person name="Sheh A."/>
            <person name="Shen Z."/>
            <person name="Fox J.G."/>
        </authorList>
    </citation>
    <scope>NUCLEOTIDE SEQUENCE [LARGE SCALE GENOMIC DNA]</scope>
    <source>
        <strain evidence="4 5">MIT 97-6194</strain>
    </source>
</reference>
<dbReference type="GO" id="GO:0016810">
    <property type="term" value="F:hydrolase activity, acting on carbon-nitrogen (but not peptide) bonds"/>
    <property type="evidence" value="ECO:0007669"/>
    <property type="project" value="InterPro"/>
</dbReference>
<dbReference type="AlphaFoldDB" id="A0A347W5P3"/>
<feature type="domain" description="Amidohydrolase-related" evidence="2">
    <location>
        <begin position="63"/>
        <end position="419"/>
    </location>
</feature>
<gene>
    <name evidence="3" type="ORF">DCO61_11285</name>
    <name evidence="4" type="ORF">LS64_004595</name>
</gene>
<name>A0A347W5P3_9HELI</name>
<reference evidence="4 5" key="2">
    <citation type="journal article" date="2016" name="Infect. Immun.">
        <title>Helicobacter saguini, a Novel Helicobacter Isolated from Cotton-Top Tamarins with Ulcerative Colitis, Has Proinflammatory Properties and Induces Typhlocolitis and Dysplasia in Gnotobiotic IL-10-/- Mice.</title>
        <authorList>
            <person name="Shen Z."/>
            <person name="Mannion A."/>
            <person name="Whary M.T."/>
            <person name="Muthupalani S."/>
            <person name="Sheh A."/>
            <person name="Feng Y."/>
            <person name="Gong G."/>
            <person name="Vandamme P."/>
            <person name="Holcombe H.R."/>
            <person name="Paster B.J."/>
            <person name="Fox J.G."/>
        </authorList>
    </citation>
    <scope>NUCLEOTIDE SEQUENCE [LARGE SCALE GENOMIC DNA]</scope>
    <source>
        <strain evidence="4 5">MIT 97-6194</strain>
    </source>
</reference>
<protein>
    <submittedName>
        <fullName evidence="4">Metal-dependent hydrolase</fullName>
    </submittedName>
</protein>
<reference evidence="3 6" key="4">
    <citation type="submission" date="2019-12" db="EMBL/GenBank/DDBJ databases">
        <title>Multi-Generational Helicobacter saguini Isolates.</title>
        <authorList>
            <person name="Mannion A."/>
            <person name="Shen Z."/>
            <person name="Fox J.G."/>
        </authorList>
    </citation>
    <scope>NUCLEOTIDE SEQUENCE [LARGE SCALE GENOMIC DNA]</scope>
    <source>
        <strain evidence="3">16-048</strain>
        <strain evidence="6">16-048 (F4)</strain>
    </source>
</reference>
<dbReference type="Proteomes" id="UP000477070">
    <property type="component" value="Unassembled WGS sequence"/>
</dbReference>
<dbReference type="Gene3D" id="2.30.40.10">
    <property type="entry name" value="Urease, subunit C, domain 1"/>
    <property type="match status" value="1"/>
</dbReference>
<dbReference type="EMBL" id="JRMP02000005">
    <property type="protein sequence ID" value="TLD94783.1"/>
    <property type="molecule type" value="Genomic_DNA"/>
</dbReference>
<comment type="caution">
    <text evidence="4">The sequence shown here is derived from an EMBL/GenBank/DDBJ whole genome shotgun (WGS) entry which is preliminary data.</text>
</comment>
<sequence>MKLIGASIILPCDIESRDSKDFQVIKNGGIVFDNDRIIEIDDFQKLEQKYKKITESRFYKNHILLPALINSHIHFEFSKNDSSFVYGDFGSWLNSVMDNRGAVLRGANAAIKRAIKEQLNSGVGSVCAISSYDLDLQFLLDSKLKVIFCHEVIGALEANFNAQKASLDSRLKQTLSLKNKNFQPAIAIHSPYSVNFKLANYAVNLAKKHNLLLSAHFLESKCEFEWLTRQSGYFREFFTRYFGLQNTKPGFSIESFLTLFNGCKAIFTHCLYADNSVRKGIYKQGNAIISCPRSNLLLNAKMGENTIIATDGKSSNNDVNLLNEARSALFCSIQNFDILDFKNSKNHNLDSNFIESICQNLILAMTSRPAKALNLNNGMLKVGKSPDLAIFKIESKNDFVATNFILNAKKVTRLIINGQDCL</sequence>